<organism evidence="2 3">
    <name type="scientific">Hydrogenophaga palleronii</name>
    <dbReference type="NCBI Taxonomy" id="65655"/>
    <lineage>
        <taxon>Bacteria</taxon>
        <taxon>Pseudomonadati</taxon>
        <taxon>Pseudomonadota</taxon>
        <taxon>Betaproteobacteria</taxon>
        <taxon>Burkholderiales</taxon>
        <taxon>Comamonadaceae</taxon>
        <taxon>Hydrogenophaga</taxon>
    </lineage>
</organism>
<evidence type="ECO:0000259" key="1">
    <source>
        <dbReference type="Pfam" id="PF00027"/>
    </source>
</evidence>
<dbReference type="EMBL" id="JAVDWU010000015">
    <property type="protein sequence ID" value="MDR7152881.1"/>
    <property type="molecule type" value="Genomic_DNA"/>
</dbReference>
<dbReference type="InterPro" id="IPR014710">
    <property type="entry name" value="RmlC-like_jellyroll"/>
</dbReference>
<proteinExistence type="predicted"/>
<evidence type="ECO:0000313" key="2">
    <source>
        <dbReference type="EMBL" id="MDR7152881.1"/>
    </source>
</evidence>
<accession>A0ABU1WVC1</accession>
<dbReference type="InterPro" id="IPR018490">
    <property type="entry name" value="cNMP-bd_dom_sf"/>
</dbReference>
<gene>
    <name evidence="2" type="ORF">J2W49_004859</name>
</gene>
<comment type="caution">
    <text evidence="2">The sequence shown here is derived from an EMBL/GenBank/DDBJ whole genome shotgun (WGS) entry which is preliminary data.</text>
</comment>
<keyword evidence="3" id="KW-1185">Reference proteome</keyword>
<dbReference type="Pfam" id="PF00027">
    <property type="entry name" value="cNMP_binding"/>
    <property type="match status" value="1"/>
</dbReference>
<protein>
    <submittedName>
        <fullName evidence="2">CRP-like cAMP-binding protein</fullName>
    </submittedName>
</protein>
<feature type="domain" description="Cyclic nucleotide-binding" evidence="1">
    <location>
        <begin position="27"/>
        <end position="105"/>
    </location>
</feature>
<reference evidence="2 3" key="1">
    <citation type="submission" date="2023-07" db="EMBL/GenBank/DDBJ databases">
        <title>Sorghum-associated microbial communities from plants grown in Nebraska, USA.</title>
        <authorList>
            <person name="Schachtman D."/>
        </authorList>
    </citation>
    <scope>NUCLEOTIDE SEQUENCE [LARGE SCALE GENOMIC DNA]</scope>
    <source>
        <strain evidence="2 3">4249</strain>
    </source>
</reference>
<dbReference type="CDD" id="cd00038">
    <property type="entry name" value="CAP_ED"/>
    <property type="match status" value="1"/>
</dbReference>
<dbReference type="InterPro" id="IPR000595">
    <property type="entry name" value="cNMP-bd_dom"/>
</dbReference>
<dbReference type="Gene3D" id="2.60.120.10">
    <property type="entry name" value="Jelly Rolls"/>
    <property type="match status" value="1"/>
</dbReference>
<sequence>MILSTSVPDTLRKLLTPSLLAASSGLELRKGDSLFRQRQRPRYMHFVVGGEIVLERTGEGGAPVVLQRVGQGFVAEASLQSGSYHCDAVVTSPGRAIAVPIEPLKVELATDSAFALRWIGMLNAEVRRLRAQCERMSLKGVGERLLHMVETEGVDGHLPIGSGLKSLATELAVSHEALYRTLATLEKKGVIVRESGGLMLVRTSGHVSRPK</sequence>
<name>A0ABU1WVC1_9BURK</name>
<dbReference type="SUPFAM" id="SSF51206">
    <property type="entry name" value="cAMP-binding domain-like"/>
    <property type="match status" value="1"/>
</dbReference>
<evidence type="ECO:0000313" key="3">
    <source>
        <dbReference type="Proteomes" id="UP001265700"/>
    </source>
</evidence>
<dbReference type="RefSeq" id="WP_310322035.1">
    <property type="nucleotide sequence ID" value="NZ_JAVDWU010000015.1"/>
</dbReference>
<dbReference type="Proteomes" id="UP001265700">
    <property type="component" value="Unassembled WGS sequence"/>
</dbReference>